<dbReference type="Gene3D" id="2.60.40.10">
    <property type="entry name" value="Immunoglobulins"/>
    <property type="match status" value="12"/>
</dbReference>
<keyword evidence="8" id="KW-1185">Reference proteome</keyword>
<feature type="domain" description="Ig-like" evidence="6">
    <location>
        <begin position="120"/>
        <end position="209"/>
    </location>
</feature>
<dbReference type="PROSITE" id="PS50835">
    <property type="entry name" value="IG_LIKE"/>
    <property type="match status" value="11"/>
</dbReference>
<feature type="domain" description="Ig-like" evidence="6">
    <location>
        <begin position="478"/>
        <end position="557"/>
    </location>
</feature>
<sequence length="1122" mass="120578">MEYTVGCILILVLLNFTKGISAIEVKLSRNPVAVGENVTLEIIPQTFIESGIWLHETQLILLLTQGKAQVTEEYSGRVLFDDNTGTLLLKNVTVDVSGLYILQGVVPSFRAEATLSVQEPVSDVTVRADVTDIVEFNDTVSLTCSASGSSLSFRWLDDSSDITASDRFQLSDDNRILTISSVLRSDRGPLYCTVSNGISNGTSQPIFLNISYGPSDLKLTENPHKPIYRTGSDIVLSCSAQSNPQAYFHWAFEGALLGFSGPELILHNVHQNQSGTYSCWAHNSVTLRYASVSTRITILEPISEVKVSNSRKLPILNQAFVLSCEVTGPVNSICWLRDGWPLLAENRTAFSEDNSSVTFNPVQRSDDGNYQCEAYNAVSNRTSSGYQLLVNYGPEQPVITGPTLAATGSNVTFSCTASSQPPSQYSWYFNGTRVSEGLVYETGPLTLASHGTYTCEAFNSVTGRTNTAVKELTVIDGPEQPVINGPTLAATGSNVTFTCTASSQPPSQYSWYFNGTRVSESSVYETGPLTLASNGMYTCKAFNSVTQRNGTAVKELTVIASISSVTVNPSPSEPILSLNFTLTCNVTGAANSFQWLKDGQTLIPDNKTAFSVDNSSVHFNPVQRSDDGNYQCEAYNAVSNGISPGYQLLVNYGPEQPVITGPTLAGTGSNVTFSCTASSQPPSQYSWYFNGTLVSESLVYETGPLTLASHGMYTCKAFNSVTGRNSAVVKELTVIASISSVAVSPSPSEPILSLNFTLTCNVTGAANSFQWLKDGQTLIPDNKTAFSVDNSSVHFNPVQRSDDGSYQCEAYNAVSNGISPGYQLLVNYGPEQPVITGPALAGTGSNVTFSCTASSQPPSQYSWYFNGTRVSEGLVYETGPLTLASHGTYICKAFNSVTGKNSTAVKELTVIAPISSVKVIPSPSIPVLSFNLTLTCDITGVFNGIYWLKNGQHLSSNDIITLNVDNSSVSFTPALLSDDGNYQCVASGPFSEKSSPVYELLVNYGPEFSEVQGPHTVEEGYRFTLTCSAISRPPSKFYWSFNNRTKIIGTGNTLTINHASFLNAGQYTCLAENPLTSVTAVANFHLNVTDHSAAPAVLPMGGLPLTALLSLSLILLTNWLLY</sequence>
<dbReference type="AlphaFoldDB" id="A0AAD7RTP3"/>
<dbReference type="InterPro" id="IPR013783">
    <property type="entry name" value="Ig-like_fold"/>
</dbReference>
<evidence type="ECO:0000313" key="8">
    <source>
        <dbReference type="Proteomes" id="UP001221898"/>
    </source>
</evidence>
<dbReference type="Proteomes" id="UP001221898">
    <property type="component" value="Unassembled WGS sequence"/>
</dbReference>
<protein>
    <recommendedName>
        <fullName evidence="6">Ig-like domain-containing protein</fullName>
    </recommendedName>
</protein>
<keyword evidence="3" id="KW-0325">Glycoprotein</keyword>
<evidence type="ECO:0000256" key="4">
    <source>
        <dbReference type="ARBA" id="ARBA00023319"/>
    </source>
</evidence>
<name>A0AAD7RTP3_9TELE</name>
<gene>
    <name evidence="7" type="ORF">AAFF_G00125770</name>
</gene>
<dbReference type="SMART" id="SM00408">
    <property type="entry name" value="IGc2"/>
    <property type="match status" value="11"/>
</dbReference>
<dbReference type="Pfam" id="PF13895">
    <property type="entry name" value="Ig_2"/>
    <property type="match status" value="1"/>
</dbReference>
<proteinExistence type="predicted"/>
<feature type="domain" description="Ig-like" evidence="6">
    <location>
        <begin position="739"/>
        <end position="819"/>
    </location>
</feature>
<keyword evidence="1 5" id="KW-0732">Signal</keyword>
<feature type="domain" description="Ig-like" evidence="6">
    <location>
        <begin position="654"/>
        <end position="733"/>
    </location>
</feature>
<dbReference type="SUPFAM" id="SSF48726">
    <property type="entry name" value="Immunoglobulin"/>
    <property type="match status" value="10"/>
</dbReference>
<dbReference type="InterPro" id="IPR036179">
    <property type="entry name" value="Ig-like_dom_sf"/>
</dbReference>
<dbReference type="Pfam" id="PF13927">
    <property type="entry name" value="Ig_3"/>
    <property type="match status" value="10"/>
</dbReference>
<evidence type="ECO:0000256" key="3">
    <source>
        <dbReference type="ARBA" id="ARBA00023180"/>
    </source>
</evidence>
<accession>A0AAD7RTP3</accession>
<dbReference type="PANTHER" id="PTHR44337:SF20">
    <property type="entry name" value="CARCINOEMBRYONIC ANTIGEN-RELATED CELL ADHESION MOLECULE 5-RELATED"/>
    <property type="match status" value="1"/>
</dbReference>
<organism evidence="7 8">
    <name type="scientific">Aldrovandia affinis</name>
    <dbReference type="NCBI Taxonomy" id="143900"/>
    <lineage>
        <taxon>Eukaryota</taxon>
        <taxon>Metazoa</taxon>
        <taxon>Chordata</taxon>
        <taxon>Craniata</taxon>
        <taxon>Vertebrata</taxon>
        <taxon>Euteleostomi</taxon>
        <taxon>Actinopterygii</taxon>
        <taxon>Neopterygii</taxon>
        <taxon>Teleostei</taxon>
        <taxon>Notacanthiformes</taxon>
        <taxon>Halosauridae</taxon>
        <taxon>Aldrovandia</taxon>
    </lineage>
</organism>
<dbReference type="EMBL" id="JAINUG010000189">
    <property type="protein sequence ID" value="KAJ8388821.1"/>
    <property type="molecule type" value="Genomic_DNA"/>
</dbReference>
<feature type="domain" description="Ig-like" evidence="6">
    <location>
        <begin position="294"/>
        <end position="384"/>
    </location>
</feature>
<feature type="domain" description="Ig-like" evidence="6">
    <location>
        <begin position="1006"/>
        <end position="1089"/>
    </location>
</feature>
<comment type="caution">
    <text evidence="7">The sequence shown here is derived from an EMBL/GenBank/DDBJ whole genome shotgun (WGS) entry which is preliminary data.</text>
</comment>
<feature type="domain" description="Ig-like" evidence="6">
    <location>
        <begin position="830"/>
        <end position="909"/>
    </location>
</feature>
<evidence type="ECO:0000313" key="7">
    <source>
        <dbReference type="EMBL" id="KAJ8388821.1"/>
    </source>
</evidence>
<reference evidence="7" key="1">
    <citation type="journal article" date="2023" name="Science">
        <title>Genome structures resolve the early diversification of teleost fishes.</title>
        <authorList>
            <person name="Parey E."/>
            <person name="Louis A."/>
            <person name="Montfort J."/>
            <person name="Bouchez O."/>
            <person name="Roques C."/>
            <person name="Iampietro C."/>
            <person name="Lluch J."/>
            <person name="Castinel A."/>
            <person name="Donnadieu C."/>
            <person name="Desvignes T."/>
            <person name="Floi Bucao C."/>
            <person name="Jouanno E."/>
            <person name="Wen M."/>
            <person name="Mejri S."/>
            <person name="Dirks R."/>
            <person name="Jansen H."/>
            <person name="Henkel C."/>
            <person name="Chen W.J."/>
            <person name="Zahm M."/>
            <person name="Cabau C."/>
            <person name="Klopp C."/>
            <person name="Thompson A.W."/>
            <person name="Robinson-Rechavi M."/>
            <person name="Braasch I."/>
            <person name="Lecointre G."/>
            <person name="Bobe J."/>
            <person name="Postlethwait J.H."/>
            <person name="Berthelot C."/>
            <person name="Roest Crollius H."/>
            <person name="Guiguen Y."/>
        </authorList>
    </citation>
    <scope>NUCLEOTIDE SEQUENCE</scope>
    <source>
        <strain evidence="7">NC1722</strain>
    </source>
</reference>
<dbReference type="CDD" id="cd00096">
    <property type="entry name" value="Ig"/>
    <property type="match status" value="1"/>
</dbReference>
<feature type="domain" description="Ig-like" evidence="6">
    <location>
        <begin position="913"/>
        <end position="1003"/>
    </location>
</feature>
<dbReference type="InterPro" id="IPR007110">
    <property type="entry name" value="Ig-like_dom"/>
</dbReference>
<keyword evidence="4" id="KW-0393">Immunoglobulin domain</keyword>
<feature type="chain" id="PRO_5042291213" description="Ig-like domain-containing protein" evidence="5">
    <location>
        <begin position="23"/>
        <end position="1122"/>
    </location>
</feature>
<feature type="domain" description="Ig-like" evidence="6">
    <location>
        <begin position="214"/>
        <end position="293"/>
    </location>
</feature>
<dbReference type="InterPro" id="IPR003598">
    <property type="entry name" value="Ig_sub2"/>
</dbReference>
<dbReference type="InterPro" id="IPR003599">
    <property type="entry name" value="Ig_sub"/>
</dbReference>
<evidence type="ECO:0000256" key="1">
    <source>
        <dbReference type="ARBA" id="ARBA00022729"/>
    </source>
</evidence>
<feature type="signal peptide" evidence="5">
    <location>
        <begin position="1"/>
        <end position="22"/>
    </location>
</feature>
<evidence type="ECO:0000256" key="2">
    <source>
        <dbReference type="ARBA" id="ARBA00023157"/>
    </source>
</evidence>
<keyword evidence="2" id="KW-1015">Disulfide bond</keyword>
<feature type="domain" description="Ig-like" evidence="6">
    <location>
        <begin position="563"/>
        <end position="643"/>
    </location>
</feature>
<dbReference type="PANTHER" id="PTHR44337">
    <property type="entry name" value="CARCINOEMBRYONIC ANTIGEN-RELATED CELL ADHESION MOLECULE 8"/>
    <property type="match status" value="1"/>
</dbReference>
<dbReference type="SMART" id="SM00409">
    <property type="entry name" value="IG"/>
    <property type="match status" value="12"/>
</dbReference>
<evidence type="ECO:0000259" key="6">
    <source>
        <dbReference type="PROSITE" id="PS50835"/>
    </source>
</evidence>
<evidence type="ECO:0000256" key="5">
    <source>
        <dbReference type="SAM" id="SignalP"/>
    </source>
</evidence>
<dbReference type="InterPro" id="IPR052598">
    <property type="entry name" value="IgSF_CEA-related"/>
</dbReference>
<feature type="domain" description="Ig-like" evidence="6">
    <location>
        <begin position="394"/>
        <end position="473"/>
    </location>
</feature>